<keyword evidence="7" id="KW-0653">Protein transport</keyword>
<evidence type="ECO:0000256" key="6">
    <source>
        <dbReference type="ARBA" id="ARBA00022737"/>
    </source>
</evidence>
<dbReference type="SUPFAM" id="SSF48371">
    <property type="entry name" value="ARM repeat"/>
    <property type="match status" value="1"/>
</dbReference>
<dbReference type="AlphaFoldDB" id="A0A9P1I9W8"/>
<dbReference type="InterPro" id="IPR000225">
    <property type="entry name" value="Armadillo"/>
</dbReference>
<dbReference type="InterPro" id="IPR040122">
    <property type="entry name" value="Importin_beta"/>
</dbReference>
<dbReference type="GO" id="GO:0031267">
    <property type="term" value="F:small GTPase binding"/>
    <property type="evidence" value="ECO:0007669"/>
    <property type="project" value="InterPro"/>
</dbReference>
<dbReference type="InterPro" id="IPR011989">
    <property type="entry name" value="ARM-like"/>
</dbReference>
<comment type="similarity">
    <text evidence="3">Belongs to the importin beta family. Importin beta-1 subfamily.</text>
</comment>
<keyword evidence="4" id="KW-0813">Transport</keyword>
<evidence type="ECO:0000256" key="7">
    <source>
        <dbReference type="ARBA" id="ARBA00022927"/>
    </source>
</evidence>
<evidence type="ECO:0000256" key="8">
    <source>
        <dbReference type="ARBA" id="ARBA00023242"/>
    </source>
</evidence>
<evidence type="ECO:0000313" key="10">
    <source>
        <dbReference type="EMBL" id="CAI5440286.1"/>
    </source>
</evidence>
<keyword evidence="5" id="KW-0963">Cytoplasm</keyword>
<name>A0A9P1I9W8_9PELO</name>
<dbReference type="Pfam" id="PF03810">
    <property type="entry name" value="IBN_N"/>
    <property type="match status" value="1"/>
</dbReference>
<dbReference type="InterPro" id="IPR016024">
    <property type="entry name" value="ARM-type_fold"/>
</dbReference>
<dbReference type="Pfam" id="PF13513">
    <property type="entry name" value="HEAT_EZ"/>
    <property type="match status" value="1"/>
</dbReference>
<dbReference type="GO" id="GO:0005737">
    <property type="term" value="C:cytoplasm"/>
    <property type="evidence" value="ECO:0007669"/>
    <property type="project" value="UniProtKB-SubCell"/>
</dbReference>
<dbReference type="Proteomes" id="UP001152747">
    <property type="component" value="Unassembled WGS sequence"/>
</dbReference>
<dbReference type="GO" id="GO:0005635">
    <property type="term" value="C:nuclear envelope"/>
    <property type="evidence" value="ECO:0007669"/>
    <property type="project" value="UniProtKB-SubCell"/>
</dbReference>
<dbReference type="Gene3D" id="1.25.10.10">
    <property type="entry name" value="Leucine-rich Repeat Variant"/>
    <property type="match status" value="1"/>
</dbReference>
<evidence type="ECO:0000256" key="3">
    <source>
        <dbReference type="ARBA" id="ARBA00010907"/>
    </source>
</evidence>
<reference evidence="10" key="1">
    <citation type="submission" date="2022-11" db="EMBL/GenBank/DDBJ databases">
        <authorList>
            <person name="Kikuchi T."/>
        </authorList>
    </citation>
    <scope>NUCLEOTIDE SEQUENCE</scope>
    <source>
        <strain evidence="10">PS1010</strain>
    </source>
</reference>
<accession>A0A9P1I9W8</accession>
<keyword evidence="8" id="KW-0539">Nucleus</keyword>
<dbReference type="GO" id="GO:0006606">
    <property type="term" value="P:protein import into nucleus"/>
    <property type="evidence" value="ECO:0007669"/>
    <property type="project" value="InterPro"/>
</dbReference>
<dbReference type="PROSITE" id="PS50166">
    <property type="entry name" value="IMPORTIN_B_NT"/>
    <property type="match status" value="1"/>
</dbReference>
<gene>
    <name evidence="10" type="ORF">CAMP_LOCUS2923</name>
</gene>
<dbReference type="Pfam" id="PF25574">
    <property type="entry name" value="TPR_IMB1"/>
    <property type="match status" value="1"/>
</dbReference>
<dbReference type="OrthoDB" id="10263328at2759"/>
<protein>
    <recommendedName>
        <fullName evidence="9">Importin N-terminal domain-containing protein</fullName>
    </recommendedName>
</protein>
<proteinExistence type="inferred from homology"/>
<dbReference type="InterPro" id="IPR001494">
    <property type="entry name" value="Importin-beta_N"/>
</dbReference>
<dbReference type="SMART" id="SM00185">
    <property type="entry name" value="ARM"/>
    <property type="match status" value="3"/>
</dbReference>
<evidence type="ECO:0000313" key="11">
    <source>
        <dbReference type="Proteomes" id="UP001152747"/>
    </source>
</evidence>
<dbReference type="FunFam" id="1.25.10.10:FF:000027">
    <property type="entry name" value="Importin subunit beta-1"/>
    <property type="match status" value="1"/>
</dbReference>
<keyword evidence="6" id="KW-0677">Repeat</keyword>
<feature type="domain" description="Importin N-terminal" evidence="9">
    <location>
        <begin position="28"/>
        <end position="108"/>
    </location>
</feature>
<evidence type="ECO:0000256" key="2">
    <source>
        <dbReference type="ARBA" id="ARBA00004496"/>
    </source>
</evidence>
<sequence>MTVEQAAQQMLTVLETTVSQNPNDQKQAMDYISATCQRDFPMFVKCLSLILRSEQCQSYVRQAAGLQLKNVLYSKDIETKSQYLQRWLQLDEPSRQDVKQNVTGTLGTEPSRPSIAAQCVAAIACAELPHNLWPEVISRLMDNVTNQQSGEMLKESSLETLGYICHDIDSKVLEVRANDILIAIVHGMRAGETSVHVRLAATNALLNSLEFTNKNFEAEQERNIIMQVVCESTNNPDQRCKVASLQCLVRIMQLYYDYMLNYMANALFQITLHAMRSEEAEVAMQGMEFWSTVAEEEFELTLVYEEELERGNQAYRNKSQRFVEQAASHYVPVLLNAMAHHDDCDDEDDWTPSKAAGICLMLTAQCVKDDIVNYVMPFFVHFTSQDWKFKEAAIMAFGSILDGPDPKKLMPLAQEALPAIVEAMCDKNVSVRDTAAWALGRVIDTCPEVVANAELLQKVLPALSSGLHQEPRVANNVCWTLVSLVKACYELAVSNGTDASGQPDTFALSAVFDAMIQELLKITERPDGNQSNLRITAYEALMELIKHSPKDCYQAVRNTTVVILKKLETLLQMEEQATSESDKAQVRDLQAMLCATIQSVTRKLADSDLPQVGEHIMKGLLQIMQRASITKSTTVMEEALLAVSCLAEHLGKNFIVYMDVLKPYLLQGLSNVEEAQVCAAAVGAVTDLSRAIEKAIAPYLDEIVELLIKCIQSPKLDRNVKVIIIGTFSDIAMAIETNFERYLQMVVQILTEAQGAAIVVDPNDLDQVDYVDKLRDACLNSYTGIFQGFKVENIQASRDSIGRFIKPMIELILVSSQLQPIPPSDSLMATTAGLIGDLVNLYEQQIVPMLNVEPVISMLAKARKSKKSKTKSMATWATKEIKRFSKTDPTFNFNR</sequence>
<evidence type="ECO:0000259" key="9">
    <source>
        <dbReference type="PROSITE" id="PS50166"/>
    </source>
</evidence>
<dbReference type="SMART" id="SM00913">
    <property type="entry name" value="IBN_N"/>
    <property type="match status" value="1"/>
</dbReference>
<comment type="caution">
    <text evidence="10">The sequence shown here is derived from an EMBL/GenBank/DDBJ whole genome shotgun (WGS) entry which is preliminary data.</text>
</comment>
<evidence type="ECO:0000256" key="1">
    <source>
        <dbReference type="ARBA" id="ARBA00004259"/>
    </source>
</evidence>
<dbReference type="InterPro" id="IPR058584">
    <property type="entry name" value="IMB1_TNPO1-like_TPR"/>
</dbReference>
<comment type="subcellular location">
    <subcellularLocation>
        <location evidence="2">Cytoplasm</location>
    </subcellularLocation>
    <subcellularLocation>
        <location evidence="1">Nucleus envelope</location>
    </subcellularLocation>
</comment>
<dbReference type="EMBL" id="CANHGI010000001">
    <property type="protein sequence ID" value="CAI5440286.1"/>
    <property type="molecule type" value="Genomic_DNA"/>
</dbReference>
<evidence type="ECO:0000256" key="5">
    <source>
        <dbReference type="ARBA" id="ARBA00022490"/>
    </source>
</evidence>
<keyword evidence="11" id="KW-1185">Reference proteome</keyword>
<dbReference type="PANTHER" id="PTHR10527">
    <property type="entry name" value="IMPORTIN BETA"/>
    <property type="match status" value="1"/>
</dbReference>
<organism evidence="10 11">
    <name type="scientific">Caenorhabditis angaria</name>
    <dbReference type="NCBI Taxonomy" id="860376"/>
    <lineage>
        <taxon>Eukaryota</taxon>
        <taxon>Metazoa</taxon>
        <taxon>Ecdysozoa</taxon>
        <taxon>Nematoda</taxon>
        <taxon>Chromadorea</taxon>
        <taxon>Rhabditida</taxon>
        <taxon>Rhabditina</taxon>
        <taxon>Rhabditomorpha</taxon>
        <taxon>Rhabditoidea</taxon>
        <taxon>Rhabditidae</taxon>
        <taxon>Peloderinae</taxon>
        <taxon>Caenorhabditis</taxon>
    </lineage>
</organism>
<evidence type="ECO:0000256" key="4">
    <source>
        <dbReference type="ARBA" id="ARBA00022448"/>
    </source>
</evidence>